<keyword evidence="6" id="KW-0832">Ubl conjugation</keyword>
<keyword evidence="9" id="KW-0539">Nucleus</keyword>
<evidence type="ECO:0000256" key="9">
    <source>
        <dbReference type="ARBA" id="ARBA00023242"/>
    </source>
</evidence>
<evidence type="ECO:0000313" key="13">
    <source>
        <dbReference type="Proteomes" id="UP001153555"/>
    </source>
</evidence>
<dbReference type="GO" id="GO:0006355">
    <property type="term" value="P:regulation of DNA-templated transcription"/>
    <property type="evidence" value="ECO:0007669"/>
    <property type="project" value="InterPro"/>
</dbReference>
<accession>A0A9N7NQ09</accession>
<evidence type="ECO:0000256" key="10">
    <source>
        <dbReference type="SAM" id="MobiDB-lite"/>
    </source>
</evidence>
<evidence type="ECO:0000256" key="8">
    <source>
        <dbReference type="ARBA" id="ARBA00023163"/>
    </source>
</evidence>
<keyword evidence="5" id="KW-0597">Phosphoprotein</keyword>
<dbReference type="PANTHER" id="PTHR31169:SF33">
    <property type="entry name" value="CELL DIVISION CYCLE-ASSOCIATED 7-LIKE PROTEIN"/>
    <property type="match status" value="1"/>
</dbReference>
<feature type="compositionally biased region" description="Low complexity" evidence="10">
    <location>
        <begin position="325"/>
        <end position="334"/>
    </location>
</feature>
<dbReference type="GO" id="GO:0005737">
    <property type="term" value="C:cytoplasm"/>
    <property type="evidence" value="ECO:0007669"/>
    <property type="project" value="UniProtKB-SubCell"/>
</dbReference>
<gene>
    <name evidence="12" type="ORF">SHERM_29234</name>
</gene>
<evidence type="ECO:0000256" key="6">
    <source>
        <dbReference type="ARBA" id="ARBA00022843"/>
    </source>
</evidence>
<keyword evidence="12" id="KW-0479">Metal-binding</keyword>
<dbReference type="InterPro" id="IPR040221">
    <property type="entry name" value="CDCA7/CDA7L"/>
</dbReference>
<keyword evidence="12" id="KW-0862">Zinc</keyword>
<evidence type="ECO:0000256" key="3">
    <source>
        <dbReference type="ARBA" id="ARBA00022490"/>
    </source>
</evidence>
<proteinExistence type="predicted"/>
<evidence type="ECO:0000256" key="5">
    <source>
        <dbReference type="ARBA" id="ARBA00022553"/>
    </source>
</evidence>
<feature type="compositionally biased region" description="Polar residues" evidence="10">
    <location>
        <begin position="18"/>
        <end position="31"/>
    </location>
</feature>
<dbReference type="GO" id="GO:0008270">
    <property type="term" value="F:zinc ion binding"/>
    <property type="evidence" value="ECO:0007669"/>
    <property type="project" value="UniProtKB-KW"/>
</dbReference>
<comment type="caution">
    <text evidence="12">The sequence shown here is derived from an EMBL/GenBank/DDBJ whole genome shotgun (WGS) entry which is preliminary data.</text>
</comment>
<dbReference type="PANTHER" id="PTHR31169">
    <property type="entry name" value="OS05G0300700 PROTEIN"/>
    <property type="match status" value="1"/>
</dbReference>
<name>A0A9N7NQ09_STRHE</name>
<dbReference type="GO" id="GO:0005634">
    <property type="term" value="C:nucleus"/>
    <property type="evidence" value="ECO:0007669"/>
    <property type="project" value="UniProtKB-SubCell"/>
</dbReference>
<keyword evidence="4" id="KW-1017">Isopeptide bond</keyword>
<protein>
    <submittedName>
        <fullName evidence="12">Zinc-finger domain of monoamine-oxidase A repressor R1</fullName>
    </submittedName>
</protein>
<organism evidence="12 13">
    <name type="scientific">Striga hermonthica</name>
    <name type="common">Purple witchweed</name>
    <name type="synonym">Buchnera hermonthica</name>
    <dbReference type="NCBI Taxonomy" id="68872"/>
    <lineage>
        <taxon>Eukaryota</taxon>
        <taxon>Viridiplantae</taxon>
        <taxon>Streptophyta</taxon>
        <taxon>Embryophyta</taxon>
        <taxon>Tracheophyta</taxon>
        <taxon>Spermatophyta</taxon>
        <taxon>Magnoliopsida</taxon>
        <taxon>eudicotyledons</taxon>
        <taxon>Gunneridae</taxon>
        <taxon>Pentapetalae</taxon>
        <taxon>asterids</taxon>
        <taxon>lamiids</taxon>
        <taxon>Lamiales</taxon>
        <taxon>Orobanchaceae</taxon>
        <taxon>Buchnereae</taxon>
        <taxon>Striga</taxon>
    </lineage>
</organism>
<evidence type="ECO:0000256" key="1">
    <source>
        <dbReference type="ARBA" id="ARBA00004123"/>
    </source>
</evidence>
<dbReference type="Proteomes" id="UP001153555">
    <property type="component" value="Unassembled WGS sequence"/>
</dbReference>
<feature type="region of interest" description="Disordered" evidence="10">
    <location>
        <begin position="1"/>
        <end position="97"/>
    </location>
</feature>
<keyword evidence="3" id="KW-0963">Cytoplasm</keyword>
<dbReference type="OrthoDB" id="298344at2759"/>
<dbReference type="EMBL" id="CACSLK010027842">
    <property type="protein sequence ID" value="CAA0833978.1"/>
    <property type="molecule type" value="Genomic_DNA"/>
</dbReference>
<keyword evidence="8" id="KW-0804">Transcription</keyword>
<feature type="compositionally biased region" description="Acidic residues" evidence="10">
    <location>
        <begin position="315"/>
        <end position="324"/>
    </location>
</feature>
<evidence type="ECO:0000259" key="11">
    <source>
        <dbReference type="Pfam" id="PF10497"/>
    </source>
</evidence>
<dbReference type="Pfam" id="PF10497">
    <property type="entry name" value="zf-4CXXC_R1"/>
    <property type="match status" value="1"/>
</dbReference>
<evidence type="ECO:0000256" key="4">
    <source>
        <dbReference type="ARBA" id="ARBA00022499"/>
    </source>
</evidence>
<reference evidence="12" key="1">
    <citation type="submission" date="2019-12" db="EMBL/GenBank/DDBJ databases">
        <authorList>
            <person name="Scholes J."/>
        </authorList>
    </citation>
    <scope>NUCLEOTIDE SEQUENCE</scope>
</reference>
<feature type="region of interest" description="Disordered" evidence="10">
    <location>
        <begin position="262"/>
        <end position="334"/>
    </location>
</feature>
<feature type="compositionally biased region" description="Basic and acidic residues" evidence="10">
    <location>
        <begin position="32"/>
        <end position="50"/>
    </location>
</feature>
<keyword evidence="12" id="KW-0863">Zinc-finger</keyword>
<evidence type="ECO:0000313" key="12">
    <source>
        <dbReference type="EMBL" id="CAA0833978.1"/>
    </source>
</evidence>
<sequence length="334" mass="37704">MVGARGRPRKNTERPMKNTETQENETGNVNKSEYEESRAQRIKENAERMKTLGLFDLSKNLKPRSSASKPPRKAKPAHAPPNDPPRRSSRLKDLPPVSYVEKKTPAKKTMFENVEIHIEEGENPEIYMEEHKKLLGDSENVWELYVDGYDEDGQRIYDPVNGKSCHQCRQKTLGFHTTCSKCEAVSGQFCGDCLYMRYGENVKEVNQNSEWVCPTCRGICNCSRCRREKGWMPTGAIYNKVSKLGFKSVAHYLIHTRNEHAVQEKATDNSISAVKSLPVGNGKEESGPSPGGKKNEEEKVVMEVDSDEDYRGDNYEDDDGDDGSVSENDTQSVN</sequence>
<feature type="domain" description="Zinc-finger" evidence="11">
    <location>
        <begin position="157"/>
        <end position="253"/>
    </location>
</feature>
<dbReference type="InterPro" id="IPR018866">
    <property type="entry name" value="Znf-4CXXC_R1"/>
</dbReference>
<keyword evidence="7" id="KW-0805">Transcription regulation</keyword>
<feature type="compositionally biased region" description="Basic and acidic residues" evidence="10">
    <location>
        <begin position="293"/>
        <end position="302"/>
    </location>
</feature>
<dbReference type="AlphaFoldDB" id="A0A9N7NQ09"/>
<keyword evidence="13" id="KW-1185">Reference proteome</keyword>
<comment type="subcellular location">
    <subcellularLocation>
        <location evidence="2">Cytoplasm</location>
    </subcellularLocation>
    <subcellularLocation>
        <location evidence="1">Nucleus</location>
    </subcellularLocation>
</comment>
<evidence type="ECO:0000256" key="7">
    <source>
        <dbReference type="ARBA" id="ARBA00023015"/>
    </source>
</evidence>
<feature type="compositionally biased region" description="Basic and acidic residues" evidence="10">
    <location>
        <begin position="84"/>
        <end position="93"/>
    </location>
</feature>
<evidence type="ECO:0000256" key="2">
    <source>
        <dbReference type="ARBA" id="ARBA00004496"/>
    </source>
</evidence>